<dbReference type="PANTHER" id="PTHR28158">
    <property type="entry name" value="37S RIBOSOMAL PROTEIN S35, MITOCHONDRIAL"/>
    <property type="match status" value="1"/>
</dbReference>
<evidence type="ECO:0000313" key="1">
    <source>
        <dbReference type="EMBL" id="WOO79774.1"/>
    </source>
</evidence>
<dbReference type="InterPro" id="IPR021036">
    <property type="entry name" value="Ribosomal_mS45"/>
</dbReference>
<dbReference type="RefSeq" id="XP_062625806.1">
    <property type="nucleotide sequence ID" value="XM_062769822.1"/>
</dbReference>
<keyword evidence="2" id="KW-1185">Reference proteome</keyword>
<evidence type="ECO:0000313" key="2">
    <source>
        <dbReference type="Proteomes" id="UP000827549"/>
    </source>
</evidence>
<dbReference type="Proteomes" id="UP000827549">
    <property type="component" value="Chromosome 2"/>
</dbReference>
<reference evidence="1" key="1">
    <citation type="submission" date="2023-10" db="EMBL/GenBank/DDBJ databases">
        <authorList>
            <person name="Noh H."/>
        </authorList>
    </citation>
    <scope>NUCLEOTIDE SEQUENCE</scope>
    <source>
        <strain evidence="1">DUCC4014</strain>
    </source>
</reference>
<dbReference type="GO" id="GO:0005763">
    <property type="term" value="C:mitochondrial small ribosomal subunit"/>
    <property type="evidence" value="ECO:0007669"/>
    <property type="project" value="TreeGrafter"/>
</dbReference>
<organism evidence="1 2">
    <name type="scientific">Vanrija pseudolonga</name>
    <dbReference type="NCBI Taxonomy" id="143232"/>
    <lineage>
        <taxon>Eukaryota</taxon>
        <taxon>Fungi</taxon>
        <taxon>Dikarya</taxon>
        <taxon>Basidiomycota</taxon>
        <taxon>Agaricomycotina</taxon>
        <taxon>Tremellomycetes</taxon>
        <taxon>Trichosporonales</taxon>
        <taxon>Trichosporonaceae</taxon>
        <taxon>Vanrija</taxon>
    </lineage>
</organism>
<dbReference type="GO" id="GO:0032543">
    <property type="term" value="P:mitochondrial translation"/>
    <property type="evidence" value="ECO:0007669"/>
    <property type="project" value="TreeGrafter"/>
</dbReference>
<proteinExistence type="predicted"/>
<dbReference type="AlphaFoldDB" id="A0AAF0Y7T7"/>
<protein>
    <submittedName>
        <fullName evidence="1">Uncharacterized protein</fullName>
    </submittedName>
</protein>
<sequence>MSFCTSAIAGPSRLPACAGRVIAAQSVTRASAPASRRYASSRSSTDQEKRERSYNTWLSEVGWQYKTPERGAKAKWLGGDVPFESNPSFKPPPPLSNDLQNIIYKELRAGKKTLGEISQAYSISKNRILAIGKLKAVEEEFRRQVRCPSARFGVPSIPSTFLPDEKQI</sequence>
<accession>A0AAF0Y7T7</accession>
<dbReference type="Pfam" id="PF12298">
    <property type="entry name" value="Bot1p"/>
    <property type="match status" value="1"/>
</dbReference>
<name>A0AAF0Y7T7_9TREE</name>
<dbReference type="PANTHER" id="PTHR28158:SF1">
    <property type="entry name" value="SMALL RIBOSOMAL SUBUNIT PROTEIN MS45"/>
    <property type="match status" value="1"/>
</dbReference>
<dbReference type="EMBL" id="CP086715">
    <property type="protein sequence ID" value="WOO79774.1"/>
    <property type="molecule type" value="Genomic_DNA"/>
</dbReference>
<gene>
    <name evidence="1" type="ORF">LOC62_02G003290</name>
</gene>
<dbReference type="GO" id="GO:0003735">
    <property type="term" value="F:structural constituent of ribosome"/>
    <property type="evidence" value="ECO:0007669"/>
    <property type="project" value="TreeGrafter"/>
</dbReference>
<dbReference type="GeneID" id="87806534"/>